<dbReference type="InterPro" id="IPR025364">
    <property type="entry name" value="DUF4268"/>
</dbReference>
<evidence type="ECO:0000313" key="2">
    <source>
        <dbReference type="EMBL" id="SEM42331.1"/>
    </source>
</evidence>
<feature type="domain" description="DUF4268" evidence="1">
    <location>
        <begin position="10"/>
        <end position="144"/>
    </location>
</feature>
<sequence length="153" mass="18483">MYSKEQASKLKQAFWTTFGQYMVSVPSADGLKINWVNYKTNFKYIFFKMDADKRMASIAIEITHPDVDIQALLFEQFYELRNILHHHLEEEWQWHLHTRNDYDKIISRISTEIHDVSVFKQDDWPKLISFFKSRMIALDEFWSTAKYSFEDLK</sequence>
<keyword evidence="3" id="KW-1185">Reference proteome</keyword>
<dbReference type="STRING" id="407022.SAMN05661044_05153"/>
<dbReference type="Proteomes" id="UP000199421">
    <property type="component" value="Unassembled WGS sequence"/>
</dbReference>
<evidence type="ECO:0000313" key="3">
    <source>
        <dbReference type="Proteomes" id="UP000199421"/>
    </source>
</evidence>
<proteinExistence type="predicted"/>
<organism evidence="2 3">
    <name type="scientific">Olivibacter domesticus</name>
    <name type="common">Pseudosphingobacterium domesticum</name>
    <dbReference type="NCBI Taxonomy" id="407022"/>
    <lineage>
        <taxon>Bacteria</taxon>
        <taxon>Pseudomonadati</taxon>
        <taxon>Bacteroidota</taxon>
        <taxon>Sphingobacteriia</taxon>
        <taxon>Sphingobacteriales</taxon>
        <taxon>Sphingobacteriaceae</taxon>
        <taxon>Olivibacter</taxon>
    </lineage>
</organism>
<protein>
    <recommendedName>
        <fullName evidence="1">DUF4268 domain-containing protein</fullName>
    </recommendedName>
</protein>
<gene>
    <name evidence="2" type="ORF">SAMN05661044_05153</name>
</gene>
<dbReference type="OrthoDB" id="1467516at2"/>
<evidence type="ECO:0000259" key="1">
    <source>
        <dbReference type="Pfam" id="PF14088"/>
    </source>
</evidence>
<dbReference type="RefSeq" id="WP_093331569.1">
    <property type="nucleotide sequence ID" value="NZ_FOAF01000012.1"/>
</dbReference>
<reference evidence="3" key="1">
    <citation type="submission" date="2016-10" db="EMBL/GenBank/DDBJ databases">
        <authorList>
            <person name="Varghese N."/>
            <person name="Submissions S."/>
        </authorList>
    </citation>
    <scope>NUCLEOTIDE SEQUENCE [LARGE SCALE GENOMIC DNA]</scope>
    <source>
        <strain evidence="3">DSM 18733</strain>
    </source>
</reference>
<accession>A0A1H7Y8U2</accession>
<name>A0A1H7Y8U2_OLID1</name>
<dbReference type="EMBL" id="FOAF01000012">
    <property type="protein sequence ID" value="SEM42331.1"/>
    <property type="molecule type" value="Genomic_DNA"/>
</dbReference>
<dbReference type="AlphaFoldDB" id="A0A1H7Y8U2"/>
<dbReference type="Pfam" id="PF14088">
    <property type="entry name" value="DUF4268"/>
    <property type="match status" value="1"/>
</dbReference>